<protein>
    <submittedName>
        <fullName evidence="2">DUF368 domain-containing protein</fullName>
    </submittedName>
</protein>
<accession>A0A9X2RHJ4</accession>
<feature type="transmembrane region" description="Helical" evidence="1">
    <location>
        <begin position="252"/>
        <end position="272"/>
    </location>
</feature>
<keyword evidence="3" id="KW-1185">Reference proteome</keyword>
<dbReference type="PANTHER" id="PTHR37308:SF1">
    <property type="entry name" value="POLYPRENYL-PHOSPHATE TRANSPORTER"/>
    <property type="match status" value="1"/>
</dbReference>
<keyword evidence="1" id="KW-1133">Transmembrane helix</keyword>
<evidence type="ECO:0000313" key="3">
    <source>
        <dbReference type="Proteomes" id="UP001139125"/>
    </source>
</evidence>
<feature type="transmembrane region" description="Helical" evidence="1">
    <location>
        <begin position="360"/>
        <end position="377"/>
    </location>
</feature>
<feature type="transmembrane region" description="Helical" evidence="1">
    <location>
        <begin position="150"/>
        <end position="168"/>
    </location>
</feature>
<evidence type="ECO:0000313" key="2">
    <source>
        <dbReference type="EMBL" id="MCP9291854.1"/>
    </source>
</evidence>
<feature type="transmembrane region" description="Helical" evidence="1">
    <location>
        <begin position="121"/>
        <end position="138"/>
    </location>
</feature>
<evidence type="ECO:0000256" key="1">
    <source>
        <dbReference type="SAM" id="Phobius"/>
    </source>
</evidence>
<feature type="transmembrane region" description="Helical" evidence="1">
    <location>
        <begin position="174"/>
        <end position="200"/>
    </location>
</feature>
<dbReference type="InterPro" id="IPR007163">
    <property type="entry name" value="VCA0040-like"/>
</dbReference>
<proteinExistence type="predicted"/>
<keyword evidence="1" id="KW-0472">Membrane</keyword>
<comment type="caution">
    <text evidence="2">The sequence shown here is derived from an EMBL/GenBank/DDBJ whole genome shotgun (WGS) entry which is preliminary data.</text>
</comment>
<dbReference type="PANTHER" id="PTHR37308">
    <property type="entry name" value="INTEGRAL MEMBRANE PROTEIN"/>
    <property type="match status" value="1"/>
</dbReference>
<reference evidence="2" key="1">
    <citation type="submission" date="2022-06" db="EMBL/GenBank/DDBJ databases">
        <title>Gracilimonas sp. CAU 1638 isolated from sea sediment.</title>
        <authorList>
            <person name="Kim W."/>
        </authorList>
    </citation>
    <scope>NUCLEOTIDE SEQUENCE</scope>
    <source>
        <strain evidence="2">CAU 1638</strain>
    </source>
</reference>
<dbReference type="RefSeq" id="WP_255134716.1">
    <property type="nucleotide sequence ID" value="NZ_JANDBC010000001.1"/>
</dbReference>
<gene>
    <name evidence="2" type="ORF">NM125_09735</name>
</gene>
<dbReference type="AlphaFoldDB" id="A0A9X2RHJ4"/>
<dbReference type="Pfam" id="PF04018">
    <property type="entry name" value="VCA0040-like"/>
    <property type="match status" value="1"/>
</dbReference>
<organism evidence="2 3">
    <name type="scientific">Gracilimonas sediminicola</name>
    <dbReference type="NCBI Taxonomy" id="2952158"/>
    <lineage>
        <taxon>Bacteria</taxon>
        <taxon>Pseudomonadati</taxon>
        <taxon>Balneolota</taxon>
        <taxon>Balneolia</taxon>
        <taxon>Balneolales</taxon>
        <taxon>Balneolaceae</taxon>
        <taxon>Gracilimonas</taxon>
    </lineage>
</organism>
<feature type="transmembrane region" description="Helical" evidence="1">
    <location>
        <begin position="88"/>
        <end position="109"/>
    </location>
</feature>
<sequence length="383" mass="42485">MGWLVVTETEQTSTSPKDTTTFKEAPFLALKGFLMGSADIVPGVSGGTMALIVGIYERLLNAIKSVNGNFIKLFFTLKWKAAFKEIHIFFLAFLFLGIFSALAFFTKVVPLQVYMFTHPEIVYGLFFGLIVGSIYILIKALERFTKTELLMLVLGMAFGIWIVSLVPADTPEHPAFVFLSGSIAICAMILPGISGSYLLLIMRKYDYLLSEIGKLGGVETVDGLIGLLPFVLGAVVGLAAFSRFLSWLLSKYHSQTIAVLIGFLIGSLYVIWPYQHREFVQRAEVTQVEYMNHPKVQELMENPPNTNLPEFERIGEIRNADSTFEEMKQVEIETVKNKLIKSEPFIPGWLGAKPGDAPNVWGGIIGMLVGVILVGGLDRLRDK</sequence>
<feature type="transmembrane region" description="Helical" evidence="1">
    <location>
        <begin position="221"/>
        <end position="240"/>
    </location>
</feature>
<dbReference type="Proteomes" id="UP001139125">
    <property type="component" value="Unassembled WGS sequence"/>
</dbReference>
<name>A0A9X2RHJ4_9BACT</name>
<dbReference type="EMBL" id="JANDBC010000001">
    <property type="protein sequence ID" value="MCP9291854.1"/>
    <property type="molecule type" value="Genomic_DNA"/>
</dbReference>
<keyword evidence="1" id="KW-0812">Transmembrane</keyword>